<accession>A0A835JHL8</accession>
<evidence type="ECO:0000313" key="1">
    <source>
        <dbReference type="EMBL" id="KAF9670408.1"/>
    </source>
</evidence>
<protein>
    <submittedName>
        <fullName evidence="1">Uncharacterized protein</fullName>
    </submittedName>
</protein>
<proteinExistence type="predicted"/>
<comment type="caution">
    <text evidence="1">The sequence shown here is derived from an EMBL/GenBank/DDBJ whole genome shotgun (WGS) entry which is preliminary data.</text>
</comment>
<gene>
    <name evidence="1" type="ORF">SADUNF_Sadunf13G0065100</name>
</gene>
<name>A0A835JHL8_9ROSI</name>
<reference evidence="1 2" key="1">
    <citation type="submission" date="2020-10" db="EMBL/GenBank/DDBJ databases">
        <title>Plant Genome Project.</title>
        <authorList>
            <person name="Zhang R.-G."/>
        </authorList>
    </citation>
    <scope>NUCLEOTIDE SEQUENCE [LARGE SCALE GENOMIC DNA]</scope>
    <source>
        <strain evidence="1">FAFU-HL-1</strain>
        <tissue evidence="1">Leaf</tissue>
    </source>
</reference>
<dbReference type="EMBL" id="JADGMS010000013">
    <property type="protein sequence ID" value="KAF9670408.1"/>
    <property type="molecule type" value="Genomic_DNA"/>
</dbReference>
<keyword evidence="2" id="KW-1185">Reference proteome</keyword>
<sequence length="74" mass="8658">MRLKLKRSTTLYPPQNVCELLMAPLLQTQHNIDKLLERFTILLLLDRHLFCDSSLNPSPTSQLQRHLHKLGVIR</sequence>
<dbReference type="OrthoDB" id="510420at2759"/>
<evidence type="ECO:0000313" key="2">
    <source>
        <dbReference type="Proteomes" id="UP000657918"/>
    </source>
</evidence>
<organism evidence="1 2">
    <name type="scientific">Salix dunnii</name>
    <dbReference type="NCBI Taxonomy" id="1413687"/>
    <lineage>
        <taxon>Eukaryota</taxon>
        <taxon>Viridiplantae</taxon>
        <taxon>Streptophyta</taxon>
        <taxon>Embryophyta</taxon>
        <taxon>Tracheophyta</taxon>
        <taxon>Spermatophyta</taxon>
        <taxon>Magnoliopsida</taxon>
        <taxon>eudicotyledons</taxon>
        <taxon>Gunneridae</taxon>
        <taxon>Pentapetalae</taxon>
        <taxon>rosids</taxon>
        <taxon>fabids</taxon>
        <taxon>Malpighiales</taxon>
        <taxon>Salicaceae</taxon>
        <taxon>Saliceae</taxon>
        <taxon>Salix</taxon>
    </lineage>
</organism>
<dbReference type="Proteomes" id="UP000657918">
    <property type="component" value="Unassembled WGS sequence"/>
</dbReference>
<dbReference type="AlphaFoldDB" id="A0A835JHL8"/>